<protein>
    <submittedName>
        <fullName evidence="1">Uncharacterized protein</fullName>
    </submittedName>
</protein>
<evidence type="ECO:0000313" key="1">
    <source>
        <dbReference type="EMBL" id="MFC3111266.1"/>
    </source>
</evidence>
<sequence length="98" mass="10761">MGQSKSATWVKIASEIEQDPGACGIALTQWRTGSEDVRSDVAADMQRKLKRRGIEASEDTILKALQSLFEPAFLFGAAGLRIPHQTGHRFHGKLDTHS</sequence>
<gene>
    <name evidence="1" type="ORF">ACFOFO_25530</name>
</gene>
<dbReference type="EMBL" id="JBHRTP010000108">
    <property type="protein sequence ID" value="MFC3111266.1"/>
    <property type="molecule type" value="Genomic_DNA"/>
</dbReference>
<keyword evidence="2" id="KW-1185">Reference proteome</keyword>
<comment type="caution">
    <text evidence="1">The sequence shown here is derived from an EMBL/GenBank/DDBJ whole genome shotgun (WGS) entry which is preliminary data.</text>
</comment>
<accession>A0ABV7FB63</accession>
<feature type="non-terminal residue" evidence="1">
    <location>
        <position position="98"/>
    </location>
</feature>
<dbReference type="Proteomes" id="UP001595530">
    <property type="component" value="Unassembled WGS sequence"/>
</dbReference>
<name>A0ABV7FB63_9BURK</name>
<dbReference type="RefSeq" id="WP_390333409.1">
    <property type="nucleotide sequence ID" value="NZ_JBHRTP010000108.1"/>
</dbReference>
<evidence type="ECO:0000313" key="2">
    <source>
        <dbReference type="Proteomes" id="UP001595530"/>
    </source>
</evidence>
<organism evidence="1 2">
    <name type="scientific">Undibacterium arcticum</name>
    <dbReference type="NCBI Taxonomy" id="1762892"/>
    <lineage>
        <taxon>Bacteria</taxon>
        <taxon>Pseudomonadati</taxon>
        <taxon>Pseudomonadota</taxon>
        <taxon>Betaproteobacteria</taxon>
        <taxon>Burkholderiales</taxon>
        <taxon>Oxalobacteraceae</taxon>
        <taxon>Undibacterium</taxon>
    </lineage>
</organism>
<reference evidence="2" key="1">
    <citation type="journal article" date="2019" name="Int. J. Syst. Evol. Microbiol.">
        <title>The Global Catalogue of Microorganisms (GCM) 10K type strain sequencing project: providing services to taxonomists for standard genome sequencing and annotation.</title>
        <authorList>
            <consortium name="The Broad Institute Genomics Platform"/>
            <consortium name="The Broad Institute Genome Sequencing Center for Infectious Disease"/>
            <person name="Wu L."/>
            <person name="Ma J."/>
        </authorList>
    </citation>
    <scope>NUCLEOTIDE SEQUENCE [LARGE SCALE GENOMIC DNA]</scope>
    <source>
        <strain evidence="2">KCTC 42986</strain>
    </source>
</reference>
<proteinExistence type="predicted"/>